<organism evidence="1 2">
    <name type="scientific">Nocardiopsis akebiae</name>
    <dbReference type="NCBI Taxonomy" id="2831968"/>
    <lineage>
        <taxon>Bacteria</taxon>
        <taxon>Bacillati</taxon>
        <taxon>Actinomycetota</taxon>
        <taxon>Actinomycetes</taxon>
        <taxon>Streptosporangiales</taxon>
        <taxon>Nocardiopsidaceae</taxon>
        <taxon>Nocardiopsis</taxon>
    </lineage>
</organism>
<sequence>MTNDEMTAIIVECTALQAIEGPIGYDTKISIDSFSFVWLQHLLEQRFGFDLEQPGQDVLETLDSARSVHRYLAGISPDRFASAD</sequence>
<dbReference type="RefSeq" id="WP_212639828.1">
    <property type="nucleotide sequence ID" value="NZ_CP074132.1"/>
</dbReference>
<gene>
    <name evidence="1" type="ORF">KGD83_15160</name>
</gene>
<dbReference type="Proteomes" id="UP000678016">
    <property type="component" value="Chromosome"/>
</dbReference>
<protein>
    <recommendedName>
        <fullName evidence="3">Acyl carrier protein</fullName>
    </recommendedName>
</protein>
<dbReference type="EMBL" id="CP074132">
    <property type="protein sequence ID" value="QUX26727.1"/>
    <property type="molecule type" value="Genomic_DNA"/>
</dbReference>
<evidence type="ECO:0000313" key="1">
    <source>
        <dbReference type="EMBL" id="QUX26727.1"/>
    </source>
</evidence>
<proteinExistence type="predicted"/>
<evidence type="ECO:0008006" key="3">
    <source>
        <dbReference type="Google" id="ProtNLM"/>
    </source>
</evidence>
<reference evidence="2" key="1">
    <citation type="submission" date="2021-05" db="EMBL/GenBank/DDBJ databases">
        <title>Direct Submission.</title>
        <authorList>
            <person name="Li K."/>
            <person name="Gao J."/>
        </authorList>
    </citation>
    <scope>NUCLEOTIDE SEQUENCE [LARGE SCALE GENOMIC DNA]</scope>
    <source>
        <strain evidence="2">HDS12</strain>
    </source>
</reference>
<name>A0ABX8BXL3_9ACTN</name>
<keyword evidence="2" id="KW-1185">Reference proteome</keyword>
<evidence type="ECO:0000313" key="2">
    <source>
        <dbReference type="Proteomes" id="UP000678016"/>
    </source>
</evidence>
<accession>A0ABX8BXL3</accession>